<dbReference type="Gene3D" id="3.40.220.10">
    <property type="entry name" value="Leucine Aminopeptidase, subunit E, domain 1"/>
    <property type="match status" value="1"/>
</dbReference>
<dbReference type="Proteomes" id="UP000298030">
    <property type="component" value="Unassembled WGS sequence"/>
</dbReference>
<dbReference type="Pfam" id="PF10021">
    <property type="entry name" value="PARG_cat_microb"/>
    <property type="match status" value="1"/>
</dbReference>
<evidence type="ECO:0000313" key="2">
    <source>
        <dbReference type="EMBL" id="TEB36859.1"/>
    </source>
</evidence>
<dbReference type="OrthoDB" id="9985428at2759"/>
<keyword evidence="3" id="KW-1185">Reference proteome</keyword>
<feature type="domain" description="Microbial-type PARG catalytic" evidence="1">
    <location>
        <begin position="50"/>
        <end position="151"/>
    </location>
</feature>
<evidence type="ECO:0000313" key="3">
    <source>
        <dbReference type="Proteomes" id="UP000298030"/>
    </source>
</evidence>
<reference evidence="2 3" key="1">
    <citation type="journal article" date="2019" name="Nat. Ecol. Evol.">
        <title>Megaphylogeny resolves global patterns of mushroom evolution.</title>
        <authorList>
            <person name="Varga T."/>
            <person name="Krizsan K."/>
            <person name="Foldi C."/>
            <person name="Dima B."/>
            <person name="Sanchez-Garcia M."/>
            <person name="Sanchez-Ramirez S."/>
            <person name="Szollosi G.J."/>
            <person name="Szarkandi J.G."/>
            <person name="Papp V."/>
            <person name="Albert L."/>
            <person name="Andreopoulos W."/>
            <person name="Angelini C."/>
            <person name="Antonin V."/>
            <person name="Barry K.W."/>
            <person name="Bougher N.L."/>
            <person name="Buchanan P."/>
            <person name="Buyck B."/>
            <person name="Bense V."/>
            <person name="Catcheside P."/>
            <person name="Chovatia M."/>
            <person name="Cooper J."/>
            <person name="Damon W."/>
            <person name="Desjardin D."/>
            <person name="Finy P."/>
            <person name="Geml J."/>
            <person name="Haridas S."/>
            <person name="Hughes K."/>
            <person name="Justo A."/>
            <person name="Karasinski D."/>
            <person name="Kautmanova I."/>
            <person name="Kiss B."/>
            <person name="Kocsube S."/>
            <person name="Kotiranta H."/>
            <person name="LaButti K.M."/>
            <person name="Lechner B.E."/>
            <person name="Liimatainen K."/>
            <person name="Lipzen A."/>
            <person name="Lukacs Z."/>
            <person name="Mihaltcheva S."/>
            <person name="Morgado L.N."/>
            <person name="Niskanen T."/>
            <person name="Noordeloos M.E."/>
            <person name="Ohm R.A."/>
            <person name="Ortiz-Santana B."/>
            <person name="Ovrebo C."/>
            <person name="Racz N."/>
            <person name="Riley R."/>
            <person name="Savchenko A."/>
            <person name="Shiryaev A."/>
            <person name="Soop K."/>
            <person name="Spirin V."/>
            <person name="Szebenyi C."/>
            <person name="Tomsovsky M."/>
            <person name="Tulloss R.E."/>
            <person name="Uehling J."/>
            <person name="Grigoriev I.V."/>
            <person name="Vagvolgyi C."/>
            <person name="Papp T."/>
            <person name="Martin F.M."/>
            <person name="Miettinen O."/>
            <person name="Hibbett D.S."/>
            <person name="Nagy L.G."/>
        </authorList>
    </citation>
    <scope>NUCLEOTIDE SEQUENCE [LARGE SCALE GENOMIC DNA]</scope>
    <source>
        <strain evidence="2 3">FP101781</strain>
    </source>
</reference>
<dbReference type="PANTHER" id="PTHR35596:SF1">
    <property type="entry name" value="MICROBIAL-TYPE PARG CATALYTIC DOMAIN-CONTAINING PROTEIN"/>
    <property type="match status" value="1"/>
</dbReference>
<sequence length="297" mass="32851">MDVLGNEPSRRAIAEDTLARTPAIIAEHAAEGATADSTFHRDQLEALDPSKSPKHPPSKVEVYNSDAYILARQIMNEDLEGTKGKTTVLNLASDLLPAGPWLEVMTATQEEALCYASTLYTTLKEEYYPWPNIGKGSAAGIYSPGVVIFKDELEKKSVDLKLEDRRLVSVITVAAPRHRRVTPDGKGWAETIVSKSMKEKIRLVYRMAGHNGQTHMVLGAMGCGAYDCPPRLVAEMMRDTLLEPEFAGWFRRVVFACYSKSPYERRPTNFTTFSEVFKDVTINESPAESVASASTTD</sequence>
<name>A0A4Y7TTH8_COPMI</name>
<evidence type="ECO:0000259" key="1">
    <source>
        <dbReference type="Pfam" id="PF10021"/>
    </source>
</evidence>
<dbReference type="STRING" id="71717.A0A4Y7TTH8"/>
<dbReference type="InterPro" id="IPR012664">
    <property type="entry name" value="CHP02452"/>
</dbReference>
<gene>
    <name evidence="2" type="ORF">FA13DRAFT_1771318</name>
</gene>
<dbReference type="NCBIfam" id="TIGR02452">
    <property type="entry name" value="TIGR02452 family protein"/>
    <property type="match status" value="1"/>
</dbReference>
<dbReference type="EMBL" id="QPFP01000005">
    <property type="protein sequence ID" value="TEB36859.1"/>
    <property type="molecule type" value="Genomic_DNA"/>
</dbReference>
<dbReference type="AlphaFoldDB" id="A0A4Y7TTH8"/>
<dbReference type="PANTHER" id="PTHR35596">
    <property type="entry name" value="DUF2263 DOMAIN-CONTAINING PROTEIN"/>
    <property type="match status" value="1"/>
</dbReference>
<comment type="caution">
    <text evidence="2">The sequence shown here is derived from an EMBL/GenBank/DDBJ whole genome shotgun (WGS) entry which is preliminary data.</text>
</comment>
<dbReference type="SUPFAM" id="SSF52949">
    <property type="entry name" value="Macro domain-like"/>
    <property type="match status" value="1"/>
</dbReference>
<dbReference type="InterPro" id="IPR043472">
    <property type="entry name" value="Macro_dom-like"/>
</dbReference>
<accession>A0A4Y7TTH8</accession>
<protein>
    <recommendedName>
        <fullName evidence="1">Microbial-type PARG catalytic domain-containing protein</fullName>
    </recommendedName>
</protein>
<dbReference type="InterPro" id="IPR019261">
    <property type="entry name" value="PARG_cat_microbial"/>
</dbReference>
<proteinExistence type="predicted"/>
<organism evidence="2 3">
    <name type="scientific">Coprinellus micaceus</name>
    <name type="common">Glistening ink-cap mushroom</name>
    <name type="synonym">Coprinus micaceus</name>
    <dbReference type="NCBI Taxonomy" id="71717"/>
    <lineage>
        <taxon>Eukaryota</taxon>
        <taxon>Fungi</taxon>
        <taxon>Dikarya</taxon>
        <taxon>Basidiomycota</taxon>
        <taxon>Agaricomycotina</taxon>
        <taxon>Agaricomycetes</taxon>
        <taxon>Agaricomycetidae</taxon>
        <taxon>Agaricales</taxon>
        <taxon>Agaricineae</taxon>
        <taxon>Psathyrellaceae</taxon>
        <taxon>Coprinellus</taxon>
    </lineage>
</organism>